<evidence type="ECO:0000256" key="3">
    <source>
        <dbReference type="ARBA" id="ARBA00022827"/>
    </source>
</evidence>
<accession>A0A371CMR9</accession>
<feature type="non-terminal residue" evidence="5">
    <location>
        <position position="1"/>
    </location>
</feature>
<keyword evidence="4" id="KW-0560">Oxidoreductase</keyword>
<gene>
    <name evidence="5" type="ORF">OH76DRAFT_1327691</name>
</gene>
<dbReference type="Proteomes" id="UP000256964">
    <property type="component" value="Unassembled WGS sequence"/>
</dbReference>
<organism evidence="5 6">
    <name type="scientific">Lentinus brumalis</name>
    <dbReference type="NCBI Taxonomy" id="2498619"/>
    <lineage>
        <taxon>Eukaryota</taxon>
        <taxon>Fungi</taxon>
        <taxon>Dikarya</taxon>
        <taxon>Basidiomycota</taxon>
        <taxon>Agaricomycotina</taxon>
        <taxon>Agaricomycetes</taxon>
        <taxon>Polyporales</taxon>
        <taxon>Polyporaceae</taxon>
        <taxon>Lentinus</taxon>
    </lineage>
</organism>
<reference evidence="5 6" key="1">
    <citation type="journal article" date="2018" name="Biotechnol. Biofuels">
        <title>Integrative visual omics of the white-rot fungus Polyporus brumalis exposes the biotechnological potential of its oxidative enzymes for delignifying raw plant biomass.</title>
        <authorList>
            <person name="Miyauchi S."/>
            <person name="Rancon A."/>
            <person name="Drula E."/>
            <person name="Hage H."/>
            <person name="Chaduli D."/>
            <person name="Favel A."/>
            <person name="Grisel S."/>
            <person name="Henrissat B."/>
            <person name="Herpoel-Gimbert I."/>
            <person name="Ruiz-Duenas F.J."/>
            <person name="Chevret D."/>
            <person name="Hainaut M."/>
            <person name="Lin J."/>
            <person name="Wang M."/>
            <person name="Pangilinan J."/>
            <person name="Lipzen A."/>
            <person name="Lesage-Meessen L."/>
            <person name="Navarro D."/>
            <person name="Riley R."/>
            <person name="Grigoriev I.V."/>
            <person name="Zhou S."/>
            <person name="Raouche S."/>
            <person name="Rosso M.N."/>
        </authorList>
    </citation>
    <scope>NUCLEOTIDE SEQUENCE [LARGE SCALE GENOMIC DNA]</scope>
    <source>
        <strain evidence="5 6">BRFM 1820</strain>
    </source>
</reference>
<dbReference type="Gene3D" id="3.30.560.10">
    <property type="entry name" value="Glucose Oxidase, domain 3"/>
    <property type="match status" value="1"/>
</dbReference>
<dbReference type="InterPro" id="IPR027424">
    <property type="entry name" value="Glucose_Oxidase_domain_2"/>
</dbReference>
<dbReference type="Gene3D" id="3.50.50.60">
    <property type="entry name" value="FAD/NAD(P)-binding domain"/>
    <property type="match status" value="1"/>
</dbReference>
<dbReference type="GO" id="GO:0016491">
    <property type="term" value="F:oxidoreductase activity"/>
    <property type="evidence" value="ECO:0007669"/>
    <property type="project" value="UniProtKB-KW"/>
</dbReference>
<protein>
    <submittedName>
        <fullName evidence="5">Uncharacterized protein</fullName>
    </submittedName>
</protein>
<feature type="non-terminal residue" evidence="5">
    <location>
        <position position="104"/>
    </location>
</feature>
<evidence type="ECO:0000256" key="2">
    <source>
        <dbReference type="ARBA" id="ARBA00022630"/>
    </source>
</evidence>
<comment type="cofactor">
    <cofactor evidence="1">
        <name>FAD</name>
        <dbReference type="ChEBI" id="CHEBI:57692"/>
    </cofactor>
</comment>
<evidence type="ECO:0000256" key="4">
    <source>
        <dbReference type="ARBA" id="ARBA00023002"/>
    </source>
</evidence>
<dbReference type="AlphaFoldDB" id="A0A371CMR9"/>
<dbReference type="Gene3D" id="4.10.450.10">
    <property type="entry name" value="Glucose Oxidase, domain 2"/>
    <property type="match status" value="1"/>
</dbReference>
<keyword evidence="3" id="KW-0274">FAD</keyword>
<dbReference type="OrthoDB" id="269227at2759"/>
<dbReference type="InterPro" id="IPR036188">
    <property type="entry name" value="FAD/NAD-bd_sf"/>
</dbReference>
<sequence>PPSSDIQAEAGIQFVASSRGTNGPVHATYPGFTLPVVGNWTQTLGSIGVAVNDDAYNGDTYGAFIATSSINPSNWTRSYARSAYIDSLPLRANLAILPNATVTR</sequence>
<keyword evidence="6" id="KW-1185">Reference proteome</keyword>
<evidence type="ECO:0000313" key="6">
    <source>
        <dbReference type="Proteomes" id="UP000256964"/>
    </source>
</evidence>
<proteinExistence type="predicted"/>
<evidence type="ECO:0000256" key="1">
    <source>
        <dbReference type="ARBA" id="ARBA00001974"/>
    </source>
</evidence>
<evidence type="ECO:0000313" key="5">
    <source>
        <dbReference type="EMBL" id="RDX41576.1"/>
    </source>
</evidence>
<keyword evidence="2" id="KW-0285">Flavoprotein</keyword>
<dbReference type="EMBL" id="KZ857508">
    <property type="protein sequence ID" value="RDX41576.1"/>
    <property type="molecule type" value="Genomic_DNA"/>
</dbReference>
<name>A0A371CMR9_9APHY</name>